<dbReference type="EMBL" id="ML976984">
    <property type="protein sequence ID" value="KAF1959989.1"/>
    <property type="molecule type" value="Genomic_DNA"/>
</dbReference>
<proteinExistence type="predicted"/>
<gene>
    <name evidence="1" type="ORF">CC80DRAFT_314235</name>
</gene>
<name>A0A6A5U7N4_9PLEO</name>
<keyword evidence="2" id="KW-1185">Reference proteome</keyword>
<protein>
    <submittedName>
        <fullName evidence="1">Uncharacterized protein</fullName>
    </submittedName>
</protein>
<reference evidence="1" key="1">
    <citation type="journal article" date="2020" name="Stud. Mycol.">
        <title>101 Dothideomycetes genomes: a test case for predicting lifestyles and emergence of pathogens.</title>
        <authorList>
            <person name="Haridas S."/>
            <person name="Albert R."/>
            <person name="Binder M."/>
            <person name="Bloem J."/>
            <person name="Labutti K."/>
            <person name="Salamov A."/>
            <person name="Andreopoulos B."/>
            <person name="Baker S."/>
            <person name="Barry K."/>
            <person name="Bills G."/>
            <person name="Bluhm B."/>
            <person name="Cannon C."/>
            <person name="Castanera R."/>
            <person name="Culley D."/>
            <person name="Daum C."/>
            <person name="Ezra D."/>
            <person name="Gonzalez J."/>
            <person name="Henrissat B."/>
            <person name="Kuo A."/>
            <person name="Liang C."/>
            <person name="Lipzen A."/>
            <person name="Lutzoni F."/>
            <person name="Magnuson J."/>
            <person name="Mondo S."/>
            <person name="Nolan M."/>
            <person name="Ohm R."/>
            <person name="Pangilinan J."/>
            <person name="Park H.-J."/>
            <person name="Ramirez L."/>
            <person name="Alfaro M."/>
            <person name="Sun H."/>
            <person name="Tritt A."/>
            <person name="Yoshinaga Y."/>
            <person name="Zwiers L.-H."/>
            <person name="Turgeon B."/>
            <person name="Goodwin S."/>
            <person name="Spatafora J."/>
            <person name="Crous P."/>
            <person name="Grigoriev I."/>
        </authorList>
    </citation>
    <scope>NUCLEOTIDE SEQUENCE</scope>
    <source>
        <strain evidence="1">CBS 675.92</strain>
    </source>
</reference>
<evidence type="ECO:0000313" key="2">
    <source>
        <dbReference type="Proteomes" id="UP000800035"/>
    </source>
</evidence>
<sequence>MYVLYASASNTSATGGFLSFTQTADASLILTPPILACRAASLRVITELTPSSNPALILSVTVRWPYRIPGPSSMVQLSQMITGTLDAAQVTLHVFMKEDMELMMGRNKTATPRYRVFRASPPSRYPWSYADMEEEPSISLPGLLTRLQT</sequence>
<dbReference type="Proteomes" id="UP000800035">
    <property type="component" value="Unassembled WGS sequence"/>
</dbReference>
<accession>A0A6A5U7N4</accession>
<organism evidence="1 2">
    <name type="scientific">Byssothecium circinans</name>
    <dbReference type="NCBI Taxonomy" id="147558"/>
    <lineage>
        <taxon>Eukaryota</taxon>
        <taxon>Fungi</taxon>
        <taxon>Dikarya</taxon>
        <taxon>Ascomycota</taxon>
        <taxon>Pezizomycotina</taxon>
        <taxon>Dothideomycetes</taxon>
        <taxon>Pleosporomycetidae</taxon>
        <taxon>Pleosporales</taxon>
        <taxon>Massarineae</taxon>
        <taxon>Massarinaceae</taxon>
        <taxon>Byssothecium</taxon>
    </lineage>
</organism>
<dbReference type="AlphaFoldDB" id="A0A6A5U7N4"/>
<evidence type="ECO:0000313" key="1">
    <source>
        <dbReference type="EMBL" id="KAF1959989.1"/>
    </source>
</evidence>